<keyword evidence="4" id="KW-1185">Reference proteome</keyword>
<evidence type="ECO:0000313" key="4">
    <source>
        <dbReference type="Proteomes" id="UP000198940"/>
    </source>
</evidence>
<dbReference type="STRING" id="1055723.SAMN05216293_1773"/>
<reference evidence="2 3" key="1">
    <citation type="submission" date="2016-11" db="EMBL/GenBank/DDBJ databases">
        <authorList>
            <person name="Varghese N."/>
            <person name="Submissions S."/>
        </authorList>
    </citation>
    <scope>NUCLEOTIDE SEQUENCE [LARGE SCALE GENOMIC DNA]</scope>
    <source>
        <strain evidence="2 3">CGMCC 1.12174</strain>
        <strain evidence="1 4">DSM 26351</strain>
    </source>
</reference>
<proteinExistence type="predicted"/>
<evidence type="ECO:0000313" key="3">
    <source>
        <dbReference type="Proteomes" id="UP000184031"/>
    </source>
</evidence>
<dbReference type="Proteomes" id="UP000198940">
    <property type="component" value="Unassembled WGS sequence"/>
</dbReference>
<organism evidence="2 3">
    <name type="scientific">Flagellimonas taeanensis</name>
    <dbReference type="NCBI Taxonomy" id="1005926"/>
    <lineage>
        <taxon>Bacteria</taxon>
        <taxon>Pseudomonadati</taxon>
        <taxon>Bacteroidota</taxon>
        <taxon>Flavobacteriia</taxon>
        <taxon>Flavobacteriales</taxon>
        <taxon>Flavobacteriaceae</taxon>
        <taxon>Flagellimonas</taxon>
    </lineage>
</organism>
<protein>
    <submittedName>
        <fullName evidence="2">Type IX secretion system membrane protein, PorP/SprF family</fullName>
    </submittedName>
</protein>
<name>A0A1M6UU55_9FLAO</name>
<dbReference type="AlphaFoldDB" id="A0A1M6UU55"/>
<gene>
    <name evidence="1" type="ORF">SAMN04487891_107231</name>
    <name evidence="2" type="ORF">SAMN05216293_1773</name>
</gene>
<dbReference type="Pfam" id="PF11751">
    <property type="entry name" value="PorP_SprF"/>
    <property type="match status" value="1"/>
</dbReference>
<dbReference type="EMBL" id="FOKU01000007">
    <property type="protein sequence ID" value="SFC23522.1"/>
    <property type="molecule type" value="Genomic_DNA"/>
</dbReference>
<dbReference type="InterPro" id="IPR019861">
    <property type="entry name" value="PorP/SprF_Bacteroidetes"/>
</dbReference>
<dbReference type="NCBIfam" id="TIGR03519">
    <property type="entry name" value="T9SS_PorP_fam"/>
    <property type="match status" value="1"/>
</dbReference>
<dbReference type="Proteomes" id="UP000184031">
    <property type="component" value="Unassembled WGS sequence"/>
</dbReference>
<evidence type="ECO:0000313" key="1">
    <source>
        <dbReference type="EMBL" id="SFC23522.1"/>
    </source>
</evidence>
<dbReference type="EMBL" id="FRAT01000004">
    <property type="protein sequence ID" value="SHK72695.1"/>
    <property type="molecule type" value="Genomic_DNA"/>
</dbReference>
<comment type="caution">
    <text evidence="2">The sequence shown here is derived from an EMBL/GenBank/DDBJ whole genome shotgun (WGS) entry which is preliminary data.</text>
</comment>
<accession>A0A1M6UU55</accession>
<evidence type="ECO:0000313" key="2">
    <source>
        <dbReference type="EMBL" id="SHK72695.1"/>
    </source>
</evidence>
<sequence length="310" mass="34804">MTNLLMMKIKPHTVLALFFLMFLGTVKAQQDIQFTQYMYNTVLVNPAYAGSWDDLSISGTYRSQWIGLDGAPRTLSFSAHGPVRNRLSLGISVLRDEIGPSIESSYVMDMSYTLYLNKVRLAFGLKAGLANLDIDFGRLNTYDPTDVELSQNINQISPQIGAGAYLYSQRWYLGISSPNVLETDHYDQVAVSTAMERLHFYAITGYVFDLNDHIKIKPAALLKMVSGAPLSLDLSTNVMIEEKLILGASYRWNASVSALAGFQLTDDLMLGYAYDFDTTEISRYNSGSHEIFLRFVVRNRKSGKVSPRFF</sequence>